<dbReference type="InterPro" id="IPR011051">
    <property type="entry name" value="RmlC_Cupin_sf"/>
</dbReference>
<evidence type="ECO:0000313" key="4">
    <source>
        <dbReference type="Proteomes" id="UP000316628"/>
    </source>
</evidence>
<name>A0A543J7F2_9PSEU</name>
<dbReference type="InterPro" id="IPR051610">
    <property type="entry name" value="GPI/OXD"/>
</dbReference>
<proteinExistence type="predicted"/>
<gene>
    <name evidence="3" type="ORF">FHX81_1034</name>
</gene>
<dbReference type="RefSeq" id="WP_170231940.1">
    <property type="nucleotide sequence ID" value="NZ_VFPP01000001.1"/>
</dbReference>
<keyword evidence="1" id="KW-0479">Metal-binding</keyword>
<dbReference type="PANTHER" id="PTHR35848">
    <property type="entry name" value="OXALATE-BINDING PROTEIN"/>
    <property type="match status" value="1"/>
</dbReference>
<dbReference type="PANTHER" id="PTHR35848:SF6">
    <property type="entry name" value="CUPIN TYPE-2 DOMAIN-CONTAINING PROTEIN"/>
    <property type="match status" value="1"/>
</dbReference>
<accession>A0A543J7F2</accession>
<keyword evidence="3" id="KW-0413">Isomerase</keyword>
<keyword evidence="4" id="KW-1185">Reference proteome</keyword>
<dbReference type="AlphaFoldDB" id="A0A543J7F2"/>
<protein>
    <submittedName>
        <fullName evidence="3">Mannose-6-phosphate isomerase-like protein (Cupin superfamily)</fullName>
    </submittedName>
</protein>
<dbReference type="GO" id="GO:0016853">
    <property type="term" value="F:isomerase activity"/>
    <property type="evidence" value="ECO:0007669"/>
    <property type="project" value="UniProtKB-KW"/>
</dbReference>
<sequence length="127" mass="14087">MDVLSWGEGDLVFEPDHNVHGKRLFPWAGVDRPGWEAAWVVLSPHAVSTPHAHHENEVFFIVEGKGTMRIDDEVRPVGFGDTIFVTRGSEHELTNDADTRLVYLSVWWDPAADGGRAEAAERGVAGR</sequence>
<organism evidence="3 4">
    <name type="scientific">Saccharothrix saharensis</name>
    <dbReference type="NCBI Taxonomy" id="571190"/>
    <lineage>
        <taxon>Bacteria</taxon>
        <taxon>Bacillati</taxon>
        <taxon>Actinomycetota</taxon>
        <taxon>Actinomycetes</taxon>
        <taxon>Pseudonocardiales</taxon>
        <taxon>Pseudonocardiaceae</taxon>
        <taxon>Saccharothrix</taxon>
    </lineage>
</organism>
<dbReference type="InterPro" id="IPR013096">
    <property type="entry name" value="Cupin_2"/>
</dbReference>
<reference evidence="3 4" key="1">
    <citation type="submission" date="2019-06" db="EMBL/GenBank/DDBJ databases">
        <title>Sequencing the genomes of 1000 actinobacteria strains.</title>
        <authorList>
            <person name="Klenk H.-P."/>
        </authorList>
    </citation>
    <scope>NUCLEOTIDE SEQUENCE [LARGE SCALE GENOMIC DNA]</scope>
    <source>
        <strain evidence="3 4">DSM 45456</strain>
    </source>
</reference>
<dbReference type="InterPro" id="IPR014710">
    <property type="entry name" value="RmlC-like_jellyroll"/>
</dbReference>
<evidence type="ECO:0000259" key="2">
    <source>
        <dbReference type="Pfam" id="PF07883"/>
    </source>
</evidence>
<dbReference type="EMBL" id="VFPP01000001">
    <property type="protein sequence ID" value="TQM78756.1"/>
    <property type="molecule type" value="Genomic_DNA"/>
</dbReference>
<dbReference type="SUPFAM" id="SSF51182">
    <property type="entry name" value="RmlC-like cupins"/>
    <property type="match status" value="1"/>
</dbReference>
<feature type="domain" description="Cupin type-2" evidence="2">
    <location>
        <begin position="39"/>
        <end position="107"/>
    </location>
</feature>
<dbReference type="Pfam" id="PF07883">
    <property type="entry name" value="Cupin_2"/>
    <property type="match status" value="1"/>
</dbReference>
<dbReference type="Gene3D" id="2.60.120.10">
    <property type="entry name" value="Jelly Rolls"/>
    <property type="match status" value="1"/>
</dbReference>
<evidence type="ECO:0000313" key="3">
    <source>
        <dbReference type="EMBL" id="TQM78756.1"/>
    </source>
</evidence>
<dbReference type="GO" id="GO:0046872">
    <property type="term" value="F:metal ion binding"/>
    <property type="evidence" value="ECO:0007669"/>
    <property type="project" value="UniProtKB-KW"/>
</dbReference>
<dbReference type="Proteomes" id="UP000316628">
    <property type="component" value="Unassembled WGS sequence"/>
</dbReference>
<comment type="caution">
    <text evidence="3">The sequence shown here is derived from an EMBL/GenBank/DDBJ whole genome shotgun (WGS) entry which is preliminary data.</text>
</comment>
<evidence type="ECO:0000256" key="1">
    <source>
        <dbReference type="ARBA" id="ARBA00022723"/>
    </source>
</evidence>